<dbReference type="GO" id="GO:0010468">
    <property type="term" value="P:regulation of gene expression"/>
    <property type="evidence" value="ECO:0007669"/>
    <property type="project" value="TreeGrafter"/>
</dbReference>
<keyword evidence="11" id="KW-0539">Nucleus</keyword>
<feature type="domain" description="C2H2-type" evidence="16">
    <location>
        <begin position="711"/>
        <end position="738"/>
    </location>
</feature>
<dbReference type="GO" id="GO:0005634">
    <property type="term" value="C:nucleus"/>
    <property type="evidence" value="ECO:0007669"/>
    <property type="project" value="UniProtKB-SubCell"/>
</dbReference>
<evidence type="ECO:0000256" key="3">
    <source>
        <dbReference type="ARBA" id="ARBA00006991"/>
    </source>
</evidence>
<dbReference type="InterPro" id="IPR012934">
    <property type="entry name" value="Znf_AD"/>
</dbReference>
<evidence type="ECO:0000256" key="13">
    <source>
        <dbReference type="PROSITE-ProRule" id="PRU00309"/>
    </source>
</evidence>
<dbReference type="SMART" id="SM00355">
    <property type="entry name" value="ZnF_C2H2"/>
    <property type="match status" value="14"/>
</dbReference>
<keyword evidence="6 12" id="KW-0863">Zinc-finger</keyword>
<dbReference type="InterPro" id="IPR006612">
    <property type="entry name" value="THAP_Znf"/>
</dbReference>
<dbReference type="PROSITE" id="PS50157">
    <property type="entry name" value="ZINC_FINGER_C2H2_2"/>
    <property type="match status" value="13"/>
</dbReference>
<evidence type="ECO:0000256" key="9">
    <source>
        <dbReference type="ARBA" id="ARBA00023125"/>
    </source>
</evidence>
<keyword evidence="9 13" id="KW-0238">DNA-binding</keyword>
<dbReference type="Proteomes" id="UP000027135">
    <property type="component" value="Unassembled WGS sequence"/>
</dbReference>
<evidence type="ECO:0000256" key="8">
    <source>
        <dbReference type="ARBA" id="ARBA00023015"/>
    </source>
</evidence>
<feature type="domain" description="C2H2-type" evidence="16">
    <location>
        <begin position="566"/>
        <end position="593"/>
    </location>
</feature>
<gene>
    <name evidence="19" type="ORF">L798_12647</name>
</gene>
<feature type="binding site" evidence="14">
    <location>
        <position position="247"/>
    </location>
    <ligand>
        <name>Zn(2+)</name>
        <dbReference type="ChEBI" id="CHEBI:29105"/>
    </ligand>
</feature>
<dbReference type="SMART" id="SM00868">
    <property type="entry name" value="zf-AD"/>
    <property type="match status" value="1"/>
</dbReference>
<feature type="domain" description="C2H2-type" evidence="16">
    <location>
        <begin position="481"/>
        <end position="504"/>
    </location>
</feature>
<feature type="domain" description="C2H2-type" evidence="16">
    <location>
        <begin position="649"/>
        <end position="676"/>
    </location>
</feature>
<feature type="region of interest" description="Disordered" evidence="15">
    <location>
        <begin position="286"/>
        <end position="307"/>
    </location>
</feature>
<dbReference type="FunFam" id="3.30.160.60:FF:000072">
    <property type="entry name" value="zinc finger protein 143 isoform X1"/>
    <property type="match status" value="1"/>
</dbReference>
<dbReference type="Gene3D" id="3.30.160.60">
    <property type="entry name" value="Classic Zinc Finger"/>
    <property type="match status" value="11"/>
</dbReference>
<dbReference type="InterPro" id="IPR036236">
    <property type="entry name" value="Znf_C2H2_sf"/>
</dbReference>
<dbReference type="InParanoid" id="A0A067QTC1"/>
<dbReference type="FunFam" id="3.30.160.60:FF:000624">
    <property type="entry name" value="zinc finger protein 697"/>
    <property type="match status" value="1"/>
</dbReference>
<evidence type="ECO:0000313" key="20">
    <source>
        <dbReference type="Proteomes" id="UP000027135"/>
    </source>
</evidence>
<dbReference type="GO" id="GO:0048598">
    <property type="term" value="P:embryonic morphogenesis"/>
    <property type="evidence" value="ECO:0007669"/>
    <property type="project" value="UniProtKB-ARBA"/>
</dbReference>
<proteinExistence type="inferred from homology"/>
<evidence type="ECO:0000256" key="15">
    <source>
        <dbReference type="SAM" id="MobiDB-lite"/>
    </source>
</evidence>
<name>A0A067QTC1_ZOONE</name>
<dbReference type="Gene3D" id="3.40.1800.20">
    <property type="match status" value="1"/>
</dbReference>
<dbReference type="SMART" id="SM00692">
    <property type="entry name" value="DM3"/>
    <property type="match status" value="1"/>
</dbReference>
<organism evidence="19 20">
    <name type="scientific">Zootermopsis nevadensis</name>
    <name type="common">Dampwood termite</name>
    <dbReference type="NCBI Taxonomy" id="136037"/>
    <lineage>
        <taxon>Eukaryota</taxon>
        <taxon>Metazoa</taxon>
        <taxon>Ecdysozoa</taxon>
        <taxon>Arthropoda</taxon>
        <taxon>Hexapoda</taxon>
        <taxon>Insecta</taxon>
        <taxon>Pterygota</taxon>
        <taxon>Neoptera</taxon>
        <taxon>Polyneoptera</taxon>
        <taxon>Dictyoptera</taxon>
        <taxon>Blattodea</taxon>
        <taxon>Blattoidea</taxon>
        <taxon>Termitoidae</taxon>
        <taxon>Termopsidae</taxon>
        <taxon>Zootermopsis</taxon>
    </lineage>
</organism>
<evidence type="ECO:0000256" key="5">
    <source>
        <dbReference type="ARBA" id="ARBA00022737"/>
    </source>
</evidence>
<dbReference type="FunFam" id="3.30.160.60:FF:000060">
    <property type="entry name" value="zinc finger protein 436"/>
    <property type="match status" value="1"/>
</dbReference>
<protein>
    <submittedName>
        <fullName evidence="19">Uncharacterized protein</fullName>
    </submittedName>
</protein>
<evidence type="ECO:0000313" key="19">
    <source>
        <dbReference type="EMBL" id="KDR13259.1"/>
    </source>
</evidence>
<dbReference type="FunFam" id="3.30.160.60:FF:000110">
    <property type="entry name" value="Zinc finger protein-like"/>
    <property type="match status" value="1"/>
</dbReference>
<feature type="domain" description="C2H2-type" evidence="16">
    <location>
        <begin position="537"/>
        <end position="565"/>
    </location>
</feature>
<dbReference type="PANTHER" id="PTHR16515:SF49">
    <property type="entry name" value="GASTRULA ZINC FINGER PROTEIN XLCGF49.1-LIKE-RELATED"/>
    <property type="match status" value="1"/>
</dbReference>
<feature type="domain" description="C2H2-type" evidence="16">
    <location>
        <begin position="509"/>
        <end position="536"/>
    </location>
</feature>
<evidence type="ECO:0000259" key="16">
    <source>
        <dbReference type="PROSITE" id="PS50157"/>
    </source>
</evidence>
<evidence type="ECO:0000259" key="18">
    <source>
        <dbReference type="PROSITE" id="PS51915"/>
    </source>
</evidence>
<feature type="domain" description="ZAD" evidence="18">
    <location>
        <begin position="198"/>
        <end position="274"/>
    </location>
</feature>
<accession>A0A067QTC1</accession>
<dbReference type="AlphaFoldDB" id="A0A067QTC1"/>
<feature type="binding site" evidence="14">
    <location>
        <position position="250"/>
    </location>
    <ligand>
        <name>Zn(2+)</name>
        <dbReference type="ChEBI" id="CHEBI:29105"/>
    </ligand>
</feature>
<dbReference type="OMA" id="PVENICD"/>
<evidence type="ECO:0000256" key="14">
    <source>
        <dbReference type="PROSITE-ProRule" id="PRU01263"/>
    </source>
</evidence>
<evidence type="ECO:0000256" key="2">
    <source>
        <dbReference type="ARBA" id="ARBA00004123"/>
    </source>
</evidence>
<evidence type="ECO:0000259" key="17">
    <source>
        <dbReference type="PROSITE" id="PS50950"/>
    </source>
</evidence>
<keyword evidence="10" id="KW-0804">Transcription</keyword>
<feature type="domain" description="THAP-type" evidence="17">
    <location>
        <begin position="1"/>
        <end position="88"/>
    </location>
</feature>
<evidence type="ECO:0000256" key="10">
    <source>
        <dbReference type="ARBA" id="ARBA00023163"/>
    </source>
</evidence>
<dbReference type="FunFam" id="3.30.160.60:FF:000446">
    <property type="entry name" value="Zinc finger protein"/>
    <property type="match status" value="1"/>
</dbReference>
<evidence type="ECO:0000256" key="11">
    <source>
        <dbReference type="ARBA" id="ARBA00023242"/>
    </source>
</evidence>
<dbReference type="PROSITE" id="PS00028">
    <property type="entry name" value="ZINC_FINGER_C2H2_1"/>
    <property type="match status" value="13"/>
</dbReference>
<dbReference type="EMBL" id="KK852956">
    <property type="protein sequence ID" value="KDR13259.1"/>
    <property type="molecule type" value="Genomic_DNA"/>
</dbReference>
<evidence type="ECO:0000256" key="4">
    <source>
        <dbReference type="ARBA" id="ARBA00022723"/>
    </source>
</evidence>
<feature type="domain" description="C2H2-type" evidence="16">
    <location>
        <begin position="622"/>
        <end position="649"/>
    </location>
</feature>
<dbReference type="PROSITE" id="PS51915">
    <property type="entry name" value="ZAD"/>
    <property type="match status" value="1"/>
</dbReference>
<keyword evidence="5" id="KW-0677">Repeat</keyword>
<dbReference type="Pfam" id="PF07776">
    <property type="entry name" value="zf-AD"/>
    <property type="match status" value="1"/>
</dbReference>
<comment type="subcellular location">
    <subcellularLocation>
        <location evidence="2">Nucleus</location>
    </subcellularLocation>
</comment>
<feature type="domain" description="C2H2-type" evidence="16">
    <location>
        <begin position="594"/>
        <end position="621"/>
    </location>
</feature>
<keyword evidence="20" id="KW-1185">Reference proteome</keyword>
<keyword evidence="7 14" id="KW-0862">Zinc</keyword>
<dbReference type="SUPFAM" id="SSF57667">
    <property type="entry name" value="beta-beta-alpha zinc fingers"/>
    <property type="match status" value="7"/>
</dbReference>
<dbReference type="FunFam" id="3.30.160.60:FF:000100">
    <property type="entry name" value="Zinc finger 45-like"/>
    <property type="match status" value="1"/>
</dbReference>
<comment type="function">
    <text evidence="1">May be involved in transcriptional regulation.</text>
</comment>
<feature type="domain" description="C2H2-type" evidence="16">
    <location>
        <begin position="796"/>
        <end position="823"/>
    </location>
</feature>
<evidence type="ECO:0000256" key="1">
    <source>
        <dbReference type="ARBA" id="ARBA00003767"/>
    </source>
</evidence>
<dbReference type="Pfam" id="PF05485">
    <property type="entry name" value="THAP"/>
    <property type="match status" value="1"/>
</dbReference>
<sequence>MSNRRCAAKTCFNTQGCRPNLKFFNFPKDEQLCHQWAINSDREDLLDKPVEQLSKFLLCADHFEPHWFLNPKYKTTFIRTGQPVPTIFYNNLADFVPKSLQKSFALKNTDHHLGTEVIDQGNCLCHNMNVFENDVENSVQQSTEELEAILRDGDASDGSQFKFATSDTQTDAEDCTVEIKFDLDSYVEDSSAIRGCHKICRLCAHLVYEYKLISIFSPDKTKCLANKMNRLLPEKVLEGDGLPEHICNSCVNKLNECDMVIQSFIAADKKLRSLFRMQNFIPATTDEETFKDDEGNRKSPTVTVEDSGLPPGLAEFLALKDSSPDDNLLDRVCPSQRCDKVYIIKRPPYLTQVKNSDTAETGDADIEHESVPDQMQEMTVQMLEESCDSSNLGNNETSTDCDPLVRMKAEDSWSASVEDSNCCMDPADTVQGMKVYRCSVCKIEYNERHKLLIHEITQHIFEEKQAKGMSVLHKKYKREQVACSMCSQIFSGKKPLRRHIKEQHIPVENICDFCGAYYQNKSQLEVHRRLHTNEKPFKCETCNINFHFKKELQRHKRSSHRQVKSLTCAICNKTCPNRNAMWRHEKIHTDDRNVLCYLCGKVLSNPQSMRVHMRTHSSDRPCSCPTCGKSFKDNASVNKHMLMHSTKNFVCDICGRAFYSKALVKQHKLSHSGVKPHKCETCGTAYNRLGNLNQHKKKHAANSQSIEDLSHECVMCGKRMRSELTLKYHLAKHTGEKKPFDCEVCGKRFVAVDPYRVHMRIHTGERPYQCTTCGKTFRSSFTLKQHAALHRDECPYACPFCERKFKRLQSLIVHKRTHTGEKPHRCPFCGRGFAQKGDMLKHTRTHTRDRPARVVTEIENISELALSDSEITSEYLIDMPIVEVETEIHPEMQLEINAEMHDS</sequence>
<dbReference type="Pfam" id="PF00096">
    <property type="entry name" value="zf-C2H2"/>
    <property type="match status" value="7"/>
</dbReference>
<feature type="domain" description="C2H2-type" evidence="16">
    <location>
        <begin position="740"/>
        <end position="767"/>
    </location>
</feature>
<dbReference type="GO" id="GO:0008270">
    <property type="term" value="F:zinc ion binding"/>
    <property type="evidence" value="ECO:0007669"/>
    <property type="project" value="UniProtKB-UniRule"/>
</dbReference>
<keyword evidence="8" id="KW-0805">Transcription regulation</keyword>
<feature type="domain" description="C2H2-type" evidence="16">
    <location>
        <begin position="677"/>
        <end position="704"/>
    </location>
</feature>
<dbReference type="PANTHER" id="PTHR16515">
    <property type="entry name" value="PR DOMAIN ZINC FINGER PROTEIN"/>
    <property type="match status" value="1"/>
</dbReference>
<feature type="binding site" evidence="14">
    <location>
        <position position="200"/>
    </location>
    <ligand>
        <name>Zn(2+)</name>
        <dbReference type="ChEBI" id="CHEBI:29105"/>
    </ligand>
</feature>
<evidence type="ECO:0000256" key="7">
    <source>
        <dbReference type="ARBA" id="ARBA00022833"/>
    </source>
</evidence>
<evidence type="ECO:0000256" key="12">
    <source>
        <dbReference type="PROSITE-ProRule" id="PRU00042"/>
    </source>
</evidence>
<dbReference type="PROSITE" id="PS50950">
    <property type="entry name" value="ZF_THAP"/>
    <property type="match status" value="1"/>
</dbReference>
<evidence type="ECO:0000256" key="6">
    <source>
        <dbReference type="ARBA" id="ARBA00022771"/>
    </source>
</evidence>
<reference evidence="19 20" key="1">
    <citation type="journal article" date="2014" name="Nat. Commun.">
        <title>Molecular traces of alternative social organization in a termite genome.</title>
        <authorList>
            <person name="Terrapon N."/>
            <person name="Li C."/>
            <person name="Robertson H.M."/>
            <person name="Ji L."/>
            <person name="Meng X."/>
            <person name="Booth W."/>
            <person name="Chen Z."/>
            <person name="Childers C.P."/>
            <person name="Glastad K.M."/>
            <person name="Gokhale K."/>
            <person name="Gowin J."/>
            <person name="Gronenberg W."/>
            <person name="Hermansen R.A."/>
            <person name="Hu H."/>
            <person name="Hunt B.G."/>
            <person name="Huylmans A.K."/>
            <person name="Khalil S.M."/>
            <person name="Mitchell R.D."/>
            <person name="Munoz-Torres M.C."/>
            <person name="Mustard J.A."/>
            <person name="Pan H."/>
            <person name="Reese J.T."/>
            <person name="Scharf M.E."/>
            <person name="Sun F."/>
            <person name="Vogel H."/>
            <person name="Xiao J."/>
            <person name="Yang W."/>
            <person name="Yang Z."/>
            <person name="Yang Z."/>
            <person name="Zhou J."/>
            <person name="Zhu J."/>
            <person name="Brent C.S."/>
            <person name="Elsik C.G."/>
            <person name="Goodisman M.A."/>
            <person name="Liberles D.A."/>
            <person name="Roe R.M."/>
            <person name="Vargo E.L."/>
            <person name="Vilcinskas A."/>
            <person name="Wang J."/>
            <person name="Bornberg-Bauer E."/>
            <person name="Korb J."/>
            <person name="Zhang G."/>
            <person name="Liebig J."/>
        </authorList>
    </citation>
    <scope>NUCLEOTIDE SEQUENCE [LARGE SCALE GENOMIC DNA]</scope>
    <source>
        <tissue evidence="19">Whole organism</tissue>
    </source>
</reference>
<feature type="binding site" evidence="14">
    <location>
        <position position="203"/>
    </location>
    <ligand>
        <name>Zn(2+)</name>
        <dbReference type="ChEBI" id="CHEBI:29105"/>
    </ligand>
</feature>
<dbReference type="SMART" id="SM00980">
    <property type="entry name" value="THAP"/>
    <property type="match status" value="1"/>
</dbReference>
<dbReference type="InterPro" id="IPR050331">
    <property type="entry name" value="Zinc_finger"/>
</dbReference>
<feature type="domain" description="C2H2-type" evidence="16">
    <location>
        <begin position="824"/>
        <end position="851"/>
    </location>
</feature>
<dbReference type="GO" id="GO:0003677">
    <property type="term" value="F:DNA binding"/>
    <property type="evidence" value="ECO:0007669"/>
    <property type="project" value="UniProtKB-UniRule"/>
</dbReference>
<dbReference type="Pfam" id="PF12874">
    <property type="entry name" value="zf-met"/>
    <property type="match status" value="1"/>
</dbReference>
<dbReference type="InterPro" id="IPR013087">
    <property type="entry name" value="Znf_C2H2_type"/>
</dbReference>
<dbReference type="SUPFAM" id="SSF57716">
    <property type="entry name" value="Glucocorticoid receptor-like (DNA-binding domain)"/>
    <property type="match status" value="2"/>
</dbReference>
<dbReference type="OrthoDB" id="6077919at2759"/>
<feature type="domain" description="C2H2-type" evidence="16">
    <location>
        <begin position="768"/>
        <end position="795"/>
    </location>
</feature>
<keyword evidence="4 14" id="KW-0479">Metal-binding</keyword>
<dbReference type="eggNOG" id="KOG1721">
    <property type="taxonomic scope" value="Eukaryota"/>
</dbReference>
<comment type="similarity">
    <text evidence="3">Belongs to the krueppel C2H2-type zinc-finger protein family.</text>
</comment>